<name>A0A149U409_9PROT</name>
<feature type="transmembrane region" description="Helical" evidence="1">
    <location>
        <begin position="48"/>
        <end position="67"/>
    </location>
</feature>
<keyword evidence="1" id="KW-0812">Transmembrane</keyword>
<evidence type="ECO:0000256" key="1">
    <source>
        <dbReference type="SAM" id="Phobius"/>
    </source>
</evidence>
<comment type="caution">
    <text evidence="2">The sequence shown here is derived from an EMBL/GenBank/DDBJ whole genome shotgun (WGS) entry which is preliminary data.</text>
</comment>
<gene>
    <name evidence="2" type="ORF">AD948_06120</name>
</gene>
<protein>
    <submittedName>
        <fullName evidence="2">Uncharacterized protein</fullName>
    </submittedName>
</protein>
<sequence>MHNQYQEDDIYNEAARRVGQGDIVSGKKIVRTYTKKTLKEITKLKSKYITVSICLGFVLFFSIFAYIDHLTENRFKNISSTYFVIAIFSILIMAIISFNFGRVAQYFSPLSKRLLSEHRNIPPVIESLFDDLRNGSWEASIGGKQMPSYLLDSPWRMLLVGGADVRERRHELWCLFKPKLAGDICVRKIPSGQHPTDRPDIASIHVQSGRQETTEIALEDAAREGHGTPSDTDTPREPPAAYTAEVIQGSHSVTREGRLLEEFRSIFPTQFKDLLEFLQDLQLERKLKRSHQWPGENSEKWLIIFQTCHEVAKTTGNVESTGKRLIAECVTALEKAKDENRINEVGLTTDSPSTDWVKGFVHNGKGYGWIYDGIFEFNSFNEIK</sequence>
<feature type="transmembrane region" description="Helical" evidence="1">
    <location>
        <begin position="79"/>
        <end position="100"/>
    </location>
</feature>
<accession>A0A149U409</accession>
<dbReference type="AlphaFoldDB" id="A0A149U409"/>
<organism evidence="2 3">
    <name type="scientific">Acetobacter senegalensis</name>
    <dbReference type="NCBI Taxonomy" id="446692"/>
    <lineage>
        <taxon>Bacteria</taxon>
        <taxon>Pseudomonadati</taxon>
        <taxon>Pseudomonadota</taxon>
        <taxon>Alphaproteobacteria</taxon>
        <taxon>Acetobacterales</taxon>
        <taxon>Acetobacteraceae</taxon>
        <taxon>Acetobacter</taxon>
    </lineage>
</organism>
<evidence type="ECO:0000313" key="3">
    <source>
        <dbReference type="Proteomes" id="UP000075360"/>
    </source>
</evidence>
<keyword evidence="1" id="KW-0472">Membrane</keyword>
<evidence type="ECO:0000313" key="2">
    <source>
        <dbReference type="EMBL" id="KXV60205.1"/>
    </source>
</evidence>
<dbReference type="Proteomes" id="UP000075360">
    <property type="component" value="Unassembled WGS sequence"/>
</dbReference>
<dbReference type="PATRIC" id="fig|446692.4.peg.1513"/>
<proteinExistence type="predicted"/>
<keyword evidence="1" id="KW-1133">Transmembrane helix</keyword>
<dbReference type="EMBL" id="LHZU01000118">
    <property type="protein sequence ID" value="KXV60205.1"/>
    <property type="molecule type" value="Genomic_DNA"/>
</dbReference>
<reference evidence="2 3" key="1">
    <citation type="submission" date="2015-06" db="EMBL/GenBank/DDBJ databases">
        <title>Improved classification and identification of acetic acid bacteria using matrix-assisted laser desorption/ionization time-of-flight mass spectrometry; Gluconobacter nephelii and Gluconobacter uchimurae are later heterotypic synonyms of Gluconobacter japonicus and Gluconobacter oxydans, respectively.</title>
        <authorList>
            <person name="Li L."/>
            <person name="Cleenwerck I."/>
            <person name="De Vuyst L."/>
            <person name="Vandamme P."/>
        </authorList>
    </citation>
    <scope>NUCLEOTIDE SEQUENCE [LARGE SCALE GENOMIC DNA]</scope>
    <source>
        <strain evidence="2 3">LMG 23690</strain>
    </source>
</reference>